<dbReference type="EMBL" id="OD003703">
    <property type="protein sequence ID" value="CAD7408424.1"/>
    <property type="molecule type" value="Genomic_DNA"/>
</dbReference>
<reference evidence="5" key="1">
    <citation type="submission" date="2020-11" db="EMBL/GenBank/DDBJ databases">
        <authorList>
            <person name="Tran Van P."/>
        </authorList>
    </citation>
    <scope>NUCLEOTIDE SEQUENCE</scope>
</reference>
<comment type="subcellular location">
    <subcellularLocation>
        <location evidence="1">Nucleus</location>
    </subcellularLocation>
</comment>
<accession>A0A7R9D760</accession>
<dbReference type="InterPro" id="IPR010921">
    <property type="entry name" value="Trp_repressor/repl_initiator"/>
</dbReference>
<evidence type="ECO:0000256" key="1">
    <source>
        <dbReference type="ARBA" id="ARBA00004123"/>
    </source>
</evidence>
<evidence type="ECO:0000313" key="5">
    <source>
        <dbReference type="EMBL" id="CAD7408424.1"/>
    </source>
</evidence>
<dbReference type="Pfam" id="PF03221">
    <property type="entry name" value="HTH_Tnp_Tc5"/>
    <property type="match status" value="2"/>
</dbReference>
<dbReference type="GO" id="GO:0005634">
    <property type="term" value="C:nucleus"/>
    <property type="evidence" value="ECO:0007669"/>
    <property type="project" value="UniProtKB-SubCell"/>
</dbReference>
<dbReference type="SUPFAM" id="SSF48295">
    <property type="entry name" value="TrpR-like"/>
    <property type="match status" value="1"/>
</dbReference>
<evidence type="ECO:0000256" key="3">
    <source>
        <dbReference type="SAM" id="MobiDB-lite"/>
    </source>
</evidence>
<proteinExistence type="predicted"/>
<dbReference type="SMART" id="SM00674">
    <property type="entry name" value="CENPB"/>
    <property type="match status" value="3"/>
</dbReference>
<dbReference type="PROSITE" id="PS51253">
    <property type="entry name" value="HTH_CENPB"/>
    <property type="match status" value="1"/>
</dbReference>
<dbReference type="InterPro" id="IPR006600">
    <property type="entry name" value="HTH_CenpB_DNA-bd_dom"/>
</dbReference>
<feature type="region of interest" description="Disordered" evidence="3">
    <location>
        <begin position="528"/>
        <end position="559"/>
    </location>
</feature>
<organism evidence="5">
    <name type="scientific">Timema poppense</name>
    <name type="common">Walking stick</name>
    <dbReference type="NCBI Taxonomy" id="170557"/>
    <lineage>
        <taxon>Eukaryota</taxon>
        <taxon>Metazoa</taxon>
        <taxon>Ecdysozoa</taxon>
        <taxon>Arthropoda</taxon>
        <taxon>Hexapoda</taxon>
        <taxon>Insecta</taxon>
        <taxon>Pterygota</taxon>
        <taxon>Neoptera</taxon>
        <taxon>Polyneoptera</taxon>
        <taxon>Phasmatodea</taxon>
        <taxon>Timematodea</taxon>
        <taxon>Timematoidea</taxon>
        <taxon>Timematidae</taxon>
        <taxon>Timema</taxon>
    </lineage>
</organism>
<dbReference type="Pfam" id="PF03184">
    <property type="entry name" value="DDE_1"/>
    <property type="match status" value="1"/>
</dbReference>
<gene>
    <name evidence="5" type="ORF">TPSB3V08_LOCUS6357</name>
</gene>
<dbReference type="PANTHER" id="PTHR19303">
    <property type="entry name" value="TRANSPOSON"/>
    <property type="match status" value="1"/>
</dbReference>
<dbReference type="SUPFAM" id="SSF46689">
    <property type="entry name" value="Homeodomain-like"/>
    <property type="match status" value="2"/>
</dbReference>
<name>A0A7R9D760_TIMPO</name>
<feature type="compositionally biased region" description="Basic residues" evidence="3">
    <location>
        <begin position="537"/>
        <end position="547"/>
    </location>
</feature>
<dbReference type="InterPro" id="IPR004875">
    <property type="entry name" value="DDE_SF_endonuclease_dom"/>
</dbReference>
<evidence type="ECO:0000256" key="2">
    <source>
        <dbReference type="ARBA" id="ARBA00023125"/>
    </source>
</evidence>
<dbReference type="InterPro" id="IPR050863">
    <property type="entry name" value="CenT-Element_Derived"/>
</dbReference>
<dbReference type="GO" id="GO:0043565">
    <property type="term" value="F:sequence-specific DNA binding"/>
    <property type="evidence" value="ECO:0007669"/>
    <property type="project" value="InterPro"/>
</dbReference>
<feature type="domain" description="HTH CENPB-type" evidence="4">
    <location>
        <begin position="1321"/>
        <end position="1389"/>
    </location>
</feature>
<sequence>MRPPKQVVKSIRGSETEIVWACNEDGKREDAEENVGNEVCGEKSVGEAKKEMGGADNRKCSMLSCHGLRNEYSVIDRDLWAWYCALNSAGGKRGSKTLLQERARWAFHRAGITHFKASDGWYRRWIHRWKKYALLHGEEEGSTTTSDKQVAIVDRMKILHDVASQQLSPEILKSQNRTRGHTDCGTVTALETQIETTCSKSVVNSSPNYNAGNKVLSQCETNESELLPNNVSFLSGTATKSLLKKIQQDPINPNANTVTNTLVTPSSEKCVFSTNSFSSYSFNQNLQEANISNLSENSKIINHLCESNIPSEQSLDIMDYLTLHISENCESSQKDSQFEANDGCMAHSNMMDSIFNTSTCDSVDSFLSYPDLNEIHQQQQLHFGVSQQLQNIDHLPNLHFQQESPMDDVAFTSDQQLGVDQMRGSSSLLTQIQNISTNSTLNSYEFLKFSVPIKKESAIDLVEIAGANTMPHQSSETSQDSASSIFREVGFTLPADANHNASTKMAHGLLPLKQHSDLMNLTVAKKHVEKQIPNSKSPRKIVSKKKNVSLSSHSKTPVHKKGERYLPQFKEKVLAYAANHTFKETARKFRVNNETVSAWKKDKISAQRAGGRRLLSDLGSCHDLIHPSLLFLSLPKAGGRRLLSDLGSCRDLIHLSLWLFLSLLRYGGRRLLSDLGSCHDLIHPSLLLFLSLPRDGERNLLSDLGSCHDLIHPSLLLFLSLLRDGERNLLSDLGSCHDLIHPSLLLFLSLLRDGERNLLSDLGSCHDLIHPSLLLFLSLLRDGERNLLSDLGSCHDLIHPSLLLFLSLLRDGERNLLSDLGSCHDLIHPSLLLFLSLLRDGERNLLSDLGSCHDLIHPSLLLFLSLLRDGERNLLSDLGSCHDLIHPSLLLFLSLLRDGERNLLSDLGSCHDLIHPSLLLFLSLLRDGERNLLSDLGSCHDLIHPSLLLFLSLLRDGERNLLSDLGSCHDLIHPSLLLFLSLLRDGERNLLSDLGSCHDLIHPSLLLFLSLLRDGERNLLSDLGSCHDLIHPSLLLFLSLLRDGERNLLSDLGSCHDLIHPSLLLFLSLLRAGERRLLSDLGSSELGLSMSINSWLGNVLGTYINMSDGVGRVVSRQVDNPPVVTPLDDQFVLWLRRCRQKNRELDHEEVREKARQLVAQCCIEKEAQKHCRWFIMWVRRFNKRPYEDGMELWRSSNEKEYHIQYPHSFKMEIAAFAERHSQILAAKVFNVTRKRVFEWLKTFRKKGENAEERKDVASESKGVAGRSVTNSEVDHQIWAWYQAHEQTKRPTSKEIRSKACELYRAHGHPDIKCSYGWYKKWSDRFQVVRRHEHDDKMLEWVLTQMEQGRTLNHGDLQAQAVLLNKNSRFKASPGWALRFCKRHPKLLRHRPTLETELPSELLHKVELFRLTVQKLISEKAIPLAAVGSGTNWKRHLLLRRPDMDNCHATVVLACLADGNMLPPMLILKGNSDAPSDLESSEVSLAYQKDAQMDLTTMKTWLERIWFKRVLSPSLLIADCYEPHCVPNITDIFRTRGCQCAIIPGGCTSRLQPLDITVKREFQDVIEKQWNSFNSISNGSWDTQNKLQLPGQREIIDWVSAAYRHVQTNQQWQDAALDLAFSDVSMLLWCVDLLFRALVRLVKLVLDCVDRYTSNVYCPPSSLAPSLSNMMLGEPVCQEAYSEGYQFLVPKQCAREWTSVSSVWASVPRVWASVSSVWASVPRVWASVSSVWASVPRVWASMLSECVDVPGIGPAIPAFA</sequence>
<dbReference type="Gene3D" id="1.10.10.60">
    <property type="entry name" value="Homeodomain-like"/>
    <property type="match status" value="3"/>
</dbReference>
<evidence type="ECO:0000259" key="4">
    <source>
        <dbReference type="PROSITE" id="PS51253"/>
    </source>
</evidence>
<protein>
    <recommendedName>
        <fullName evidence="4">HTH CENPB-type domain-containing protein</fullName>
    </recommendedName>
</protein>
<dbReference type="InterPro" id="IPR009057">
    <property type="entry name" value="Homeodomain-like_sf"/>
</dbReference>
<keyword evidence="2" id="KW-0238">DNA-binding</keyword>
<dbReference type="PANTHER" id="PTHR19303:SF74">
    <property type="entry name" value="POGO TRANSPOSABLE ELEMENT WITH KRAB DOMAIN"/>
    <property type="match status" value="1"/>
</dbReference>